<dbReference type="GO" id="GO:0006508">
    <property type="term" value="P:proteolysis"/>
    <property type="evidence" value="ECO:0007669"/>
    <property type="project" value="UniProtKB-KW"/>
</dbReference>
<feature type="domain" description="SCP" evidence="2">
    <location>
        <begin position="44"/>
        <end position="184"/>
    </location>
</feature>
<keyword evidence="3" id="KW-0378">Hydrolase</keyword>
<dbReference type="PROSITE" id="PS01010">
    <property type="entry name" value="CRISP_2"/>
    <property type="match status" value="1"/>
</dbReference>
<dbReference type="PROSITE" id="PS01009">
    <property type="entry name" value="CRISP_1"/>
    <property type="match status" value="1"/>
</dbReference>
<keyword evidence="4" id="KW-1185">Reference proteome</keyword>
<dbReference type="InterPro" id="IPR035940">
    <property type="entry name" value="CAP_sf"/>
</dbReference>
<name>A0A502CJN8_9SPHN</name>
<sequence length="188" mass="20699">MAATMSKRHLALVAPLLFAACAPQPERVVERRVTEAPAPRGPALLRTAMLAGQNAARAAVGAPRLIWDNNLAVDAQRYAQQMARTGRFEHAKHPQLVGDEGENLWKGSRDAYAYREMVGHWLAEKADFVDRPVPDSSRTGRFEDVGHYTQIIWRATRTVGCAMASNATDDYLVCRYLPAGNVVGERVG</sequence>
<dbReference type="InterPro" id="IPR001283">
    <property type="entry name" value="CRISP-related"/>
</dbReference>
<feature type="signal peptide" evidence="1">
    <location>
        <begin position="1"/>
        <end position="19"/>
    </location>
</feature>
<evidence type="ECO:0000256" key="1">
    <source>
        <dbReference type="SAM" id="SignalP"/>
    </source>
</evidence>
<keyword evidence="1" id="KW-0732">Signal</keyword>
<dbReference type="InterPro" id="IPR014044">
    <property type="entry name" value="CAP_dom"/>
</dbReference>
<evidence type="ECO:0000259" key="2">
    <source>
        <dbReference type="SMART" id="SM00198"/>
    </source>
</evidence>
<dbReference type="PRINTS" id="PR00838">
    <property type="entry name" value="V5ALLERGEN"/>
</dbReference>
<dbReference type="EMBL" id="RCZK01000004">
    <property type="protein sequence ID" value="TPG13033.1"/>
    <property type="molecule type" value="Genomic_DNA"/>
</dbReference>
<dbReference type="AlphaFoldDB" id="A0A502CJN8"/>
<dbReference type="PANTHER" id="PTHR10334">
    <property type="entry name" value="CYSTEINE-RICH SECRETORY PROTEIN-RELATED"/>
    <property type="match status" value="1"/>
</dbReference>
<dbReference type="SMART" id="SM00198">
    <property type="entry name" value="SCP"/>
    <property type="match status" value="1"/>
</dbReference>
<dbReference type="GO" id="GO:0008233">
    <property type="term" value="F:peptidase activity"/>
    <property type="evidence" value="ECO:0007669"/>
    <property type="project" value="UniProtKB-KW"/>
</dbReference>
<evidence type="ECO:0000313" key="4">
    <source>
        <dbReference type="Proteomes" id="UP000318413"/>
    </source>
</evidence>
<dbReference type="SUPFAM" id="SSF55797">
    <property type="entry name" value="PR-1-like"/>
    <property type="match status" value="1"/>
</dbReference>
<dbReference type="InterPro" id="IPR002413">
    <property type="entry name" value="V5_allergen-like"/>
</dbReference>
<dbReference type="PRINTS" id="PR00837">
    <property type="entry name" value="V5TPXLIKE"/>
</dbReference>
<dbReference type="GO" id="GO:0005576">
    <property type="term" value="C:extracellular region"/>
    <property type="evidence" value="ECO:0007669"/>
    <property type="project" value="InterPro"/>
</dbReference>
<keyword evidence="3" id="KW-0645">Protease</keyword>
<reference evidence="3 4" key="1">
    <citation type="journal article" date="2019" name="Environ. Microbiol.">
        <title>Species interactions and distinct microbial communities in high Arctic permafrost affected cryosols are associated with the CH4 and CO2 gas fluxes.</title>
        <authorList>
            <person name="Altshuler I."/>
            <person name="Hamel J."/>
            <person name="Turney S."/>
            <person name="Magnuson E."/>
            <person name="Levesque R."/>
            <person name="Greer C."/>
            <person name="Whyte L.G."/>
        </authorList>
    </citation>
    <scope>NUCLEOTIDE SEQUENCE [LARGE SCALE GENOMIC DNA]</scope>
    <source>
        <strain evidence="3 4">S5.1</strain>
    </source>
</reference>
<protein>
    <submittedName>
        <fullName evidence="3">Serine protease</fullName>
    </submittedName>
</protein>
<organism evidence="3 4">
    <name type="scientific">Sphingomonas oligophenolica</name>
    <dbReference type="NCBI Taxonomy" id="301154"/>
    <lineage>
        <taxon>Bacteria</taxon>
        <taxon>Pseudomonadati</taxon>
        <taxon>Pseudomonadota</taxon>
        <taxon>Alphaproteobacteria</taxon>
        <taxon>Sphingomonadales</taxon>
        <taxon>Sphingomonadaceae</taxon>
        <taxon>Sphingomonas</taxon>
    </lineage>
</organism>
<comment type="caution">
    <text evidence="3">The sequence shown here is derived from an EMBL/GenBank/DDBJ whole genome shotgun (WGS) entry which is preliminary data.</text>
</comment>
<gene>
    <name evidence="3" type="ORF">EAH84_06320</name>
</gene>
<dbReference type="OrthoDB" id="9794228at2"/>
<dbReference type="PROSITE" id="PS51257">
    <property type="entry name" value="PROKAR_LIPOPROTEIN"/>
    <property type="match status" value="1"/>
</dbReference>
<dbReference type="InterPro" id="IPR018244">
    <property type="entry name" value="Allrgn_V5/Tpx1_CS"/>
</dbReference>
<proteinExistence type="predicted"/>
<feature type="chain" id="PRO_5021232571" evidence="1">
    <location>
        <begin position="20"/>
        <end position="188"/>
    </location>
</feature>
<dbReference type="Proteomes" id="UP000318413">
    <property type="component" value="Unassembled WGS sequence"/>
</dbReference>
<evidence type="ECO:0000313" key="3">
    <source>
        <dbReference type="EMBL" id="TPG13033.1"/>
    </source>
</evidence>
<accession>A0A502CJN8</accession>
<dbReference type="Pfam" id="PF00188">
    <property type="entry name" value="CAP"/>
    <property type="match status" value="1"/>
</dbReference>
<dbReference type="Gene3D" id="3.40.33.10">
    <property type="entry name" value="CAP"/>
    <property type="match status" value="1"/>
</dbReference>